<dbReference type="PANTHER" id="PTHR32305:SF15">
    <property type="entry name" value="PROTEIN RHSA-RELATED"/>
    <property type="match status" value="1"/>
</dbReference>
<organism evidence="4 5">
    <name type="scientific">Litoribacter ruber</name>
    <dbReference type="NCBI Taxonomy" id="702568"/>
    <lineage>
        <taxon>Bacteria</taxon>
        <taxon>Pseudomonadati</taxon>
        <taxon>Bacteroidota</taxon>
        <taxon>Cytophagia</taxon>
        <taxon>Cytophagales</taxon>
        <taxon>Cyclobacteriaceae</taxon>
        <taxon>Litoribacter</taxon>
    </lineage>
</organism>
<evidence type="ECO:0000313" key="4">
    <source>
        <dbReference type="EMBL" id="MBS9525319.1"/>
    </source>
</evidence>
<dbReference type="EMBL" id="JAHCMY010000010">
    <property type="protein sequence ID" value="MBS9525319.1"/>
    <property type="molecule type" value="Genomic_DNA"/>
</dbReference>
<keyword evidence="1" id="KW-0677">Repeat</keyword>
<accession>A0AAP2G1X7</accession>
<dbReference type="InterPro" id="IPR050708">
    <property type="entry name" value="T6SS_VgrG/RHS"/>
</dbReference>
<evidence type="ECO:0000313" key="5">
    <source>
        <dbReference type="Proteomes" id="UP001319104"/>
    </source>
</evidence>
<feature type="non-terminal residue" evidence="4">
    <location>
        <position position="1"/>
    </location>
</feature>
<evidence type="ECO:0000256" key="1">
    <source>
        <dbReference type="ARBA" id="ARBA00022737"/>
    </source>
</evidence>
<evidence type="ECO:0000259" key="3">
    <source>
        <dbReference type="Pfam" id="PF25023"/>
    </source>
</evidence>
<gene>
    <name evidence="4" type="ORF">KI659_14970</name>
</gene>
<feature type="compositionally biased region" description="Gly residues" evidence="2">
    <location>
        <begin position="18"/>
        <end position="30"/>
    </location>
</feature>
<dbReference type="InterPro" id="IPR056823">
    <property type="entry name" value="TEN-like_YD-shell"/>
</dbReference>
<dbReference type="PANTHER" id="PTHR32305">
    <property type="match status" value="1"/>
</dbReference>
<dbReference type="RefSeq" id="WP_213946178.1">
    <property type="nucleotide sequence ID" value="NZ_JAHCMY010000010.1"/>
</dbReference>
<reference evidence="4 5" key="1">
    <citation type="submission" date="2021-05" db="EMBL/GenBank/DDBJ databases">
        <authorList>
            <person name="Zhang Z.D."/>
            <person name="Osman G."/>
        </authorList>
    </citation>
    <scope>NUCLEOTIDE SEQUENCE [LARGE SCALE GENOMIC DNA]</scope>
    <source>
        <strain evidence="4 5">KCTC 32217</strain>
    </source>
</reference>
<sequence length="500" mass="54592">NLIELDQQAGQQQAPKGNGNGKGGNNGQGNGKANAPGQNKGGETGSLALSTDDINYRYDAVGKLISDEKEGITNIEWNPYGKIRSVSKTDGTKLEFRYDAAGQRIEKKVGESVQRYVRDASGNPMAIYEVDSLTEQSIYGSSRLGIQVASSQQGYRNLGGKRYELSNHLGNVLAVVSDNIHQSSDSTWAEIINLTDYYPFGLAMEGRAYQDSLSYRYGFNGKENDSETGTQDYGFRIYDPKIAKFLSVDPLTKSYPMLTPYQFASNRPIDGIDLDGLEYWNSTSIYSEGINVAVGNFYGFNLGISNGTAWDMIGKTQFKTYTAVWPGNQNLSESSTNPKIIGGAEIGIDGGFNFAYKKPTFSKAMEAIGMSMSTVSAKWGLGGSVQFGKNLFGIRVGYGIGGSFKSGDQSVVFESISISNSEASKIRLGEDWILSEPSFYRNSQEGSIRAESQIIIDGKGSGIKVYSNAVESVNDSGSLEYKPDGIWKSRSYFEKEKEYK</sequence>
<feature type="domain" description="Teneurin-like YD-shell" evidence="3">
    <location>
        <begin position="50"/>
        <end position="269"/>
    </location>
</feature>
<dbReference type="AlphaFoldDB" id="A0AAP2G1X7"/>
<comment type="caution">
    <text evidence="4">The sequence shown here is derived from an EMBL/GenBank/DDBJ whole genome shotgun (WGS) entry which is preliminary data.</text>
</comment>
<protein>
    <submittedName>
        <fullName evidence="4">RHS repeat-associated core domain-containing protein</fullName>
    </submittedName>
</protein>
<name>A0AAP2G1X7_9BACT</name>
<dbReference type="NCBIfam" id="TIGR03696">
    <property type="entry name" value="Rhs_assc_core"/>
    <property type="match status" value="1"/>
</dbReference>
<dbReference type="InterPro" id="IPR022385">
    <property type="entry name" value="Rhs_assc_core"/>
</dbReference>
<dbReference type="Gene3D" id="2.180.10.10">
    <property type="entry name" value="RHS repeat-associated core"/>
    <property type="match status" value="1"/>
</dbReference>
<feature type="compositionally biased region" description="Low complexity" evidence="2">
    <location>
        <begin position="7"/>
        <end position="17"/>
    </location>
</feature>
<proteinExistence type="predicted"/>
<dbReference type="Proteomes" id="UP001319104">
    <property type="component" value="Unassembled WGS sequence"/>
</dbReference>
<evidence type="ECO:0000256" key="2">
    <source>
        <dbReference type="SAM" id="MobiDB-lite"/>
    </source>
</evidence>
<keyword evidence="5" id="KW-1185">Reference proteome</keyword>
<feature type="region of interest" description="Disordered" evidence="2">
    <location>
        <begin position="1"/>
        <end position="46"/>
    </location>
</feature>
<dbReference type="Pfam" id="PF25023">
    <property type="entry name" value="TEN_YD-shell"/>
    <property type="match status" value="1"/>
</dbReference>